<keyword evidence="8" id="KW-0238">DNA-binding</keyword>
<dbReference type="InterPro" id="IPR036236">
    <property type="entry name" value="Znf_C2H2_sf"/>
</dbReference>
<feature type="region of interest" description="Disordered" evidence="12">
    <location>
        <begin position="563"/>
        <end position="592"/>
    </location>
</feature>
<dbReference type="PANTHER" id="PTHR24393:SF15">
    <property type="entry name" value="IP01243P-RELATED"/>
    <property type="match status" value="1"/>
</dbReference>
<comment type="subcellular location">
    <subcellularLocation>
        <location evidence="1">Nucleus</location>
    </subcellularLocation>
</comment>
<feature type="compositionally biased region" description="Basic and acidic residues" evidence="12">
    <location>
        <begin position="616"/>
        <end position="630"/>
    </location>
</feature>
<evidence type="ECO:0000256" key="12">
    <source>
        <dbReference type="SAM" id="MobiDB-lite"/>
    </source>
</evidence>
<dbReference type="GO" id="GO:0001228">
    <property type="term" value="F:DNA-binding transcription activator activity, RNA polymerase II-specific"/>
    <property type="evidence" value="ECO:0007669"/>
    <property type="project" value="TreeGrafter"/>
</dbReference>
<dbReference type="InterPro" id="IPR013087">
    <property type="entry name" value="Znf_C2H2_type"/>
</dbReference>
<feature type="region of interest" description="Disordered" evidence="12">
    <location>
        <begin position="335"/>
        <end position="358"/>
    </location>
</feature>
<keyword evidence="7" id="KW-0805">Transcription regulation</keyword>
<evidence type="ECO:0000256" key="8">
    <source>
        <dbReference type="ARBA" id="ARBA00023125"/>
    </source>
</evidence>
<feature type="domain" description="C2H2-type" evidence="13">
    <location>
        <begin position="772"/>
        <end position="794"/>
    </location>
</feature>
<comment type="similarity">
    <text evidence="2">Belongs to the krueppel C2H2-type zinc-finger protein family.</text>
</comment>
<dbReference type="PROSITE" id="PS50157">
    <property type="entry name" value="ZINC_FINGER_C2H2_2"/>
    <property type="match status" value="6"/>
</dbReference>
<feature type="domain" description="C2H2-type" evidence="13">
    <location>
        <begin position="678"/>
        <end position="704"/>
    </location>
</feature>
<dbReference type="EnsemblMetazoa" id="G3837.9">
    <property type="protein sequence ID" value="G3837.9:cds"/>
    <property type="gene ID" value="G3837"/>
</dbReference>
<evidence type="ECO:0000259" key="13">
    <source>
        <dbReference type="PROSITE" id="PS50157"/>
    </source>
</evidence>
<dbReference type="GO" id="GO:0005634">
    <property type="term" value="C:nucleus"/>
    <property type="evidence" value="ECO:0007669"/>
    <property type="project" value="UniProtKB-SubCell"/>
</dbReference>
<dbReference type="Gene3D" id="3.30.160.60">
    <property type="entry name" value="Classic Zinc Finger"/>
    <property type="match status" value="5"/>
</dbReference>
<evidence type="ECO:0000256" key="5">
    <source>
        <dbReference type="ARBA" id="ARBA00022771"/>
    </source>
</evidence>
<evidence type="ECO:0000256" key="7">
    <source>
        <dbReference type="ARBA" id="ARBA00023015"/>
    </source>
</evidence>
<name>A0A8W8N076_MAGGI</name>
<dbReference type="Pfam" id="PF00096">
    <property type="entry name" value="zf-C2H2"/>
    <property type="match status" value="3"/>
</dbReference>
<feature type="domain" description="C2H2-type" evidence="13">
    <location>
        <begin position="474"/>
        <end position="501"/>
    </location>
</feature>
<dbReference type="SMART" id="SM00355">
    <property type="entry name" value="ZnF_C2H2"/>
    <property type="match status" value="8"/>
</dbReference>
<feature type="compositionally biased region" description="Basic and acidic residues" evidence="12">
    <location>
        <begin position="64"/>
        <end position="79"/>
    </location>
</feature>
<dbReference type="PANTHER" id="PTHR24393">
    <property type="entry name" value="ZINC FINGER PROTEIN"/>
    <property type="match status" value="1"/>
</dbReference>
<dbReference type="AlphaFoldDB" id="A0A8W8N076"/>
<dbReference type="PROSITE" id="PS00028">
    <property type="entry name" value="ZINC_FINGER_C2H2_1"/>
    <property type="match status" value="7"/>
</dbReference>
<dbReference type="Proteomes" id="UP000005408">
    <property type="component" value="Unassembled WGS sequence"/>
</dbReference>
<keyword evidence="4" id="KW-0677">Repeat</keyword>
<evidence type="ECO:0000256" key="10">
    <source>
        <dbReference type="ARBA" id="ARBA00023242"/>
    </source>
</evidence>
<dbReference type="GO" id="GO:0000978">
    <property type="term" value="F:RNA polymerase II cis-regulatory region sequence-specific DNA binding"/>
    <property type="evidence" value="ECO:0007669"/>
    <property type="project" value="TreeGrafter"/>
</dbReference>
<evidence type="ECO:0000256" key="2">
    <source>
        <dbReference type="ARBA" id="ARBA00006991"/>
    </source>
</evidence>
<feature type="domain" description="C2H2-type" evidence="13">
    <location>
        <begin position="449"/>
        <end position="476"/>
    </location>
</feature>
<evidence type="ECO:0000256" key="6">
    <source>
        <dbReference type="ARBA" id="ARBA00022833"/>
    </source>
</evidence>
<dbReference type="SUPFAM" id="SSF57667">
    <property type="entry name" value="beta-beta-alpha zinc fingers"/>
    <property type="match status" value="4"/>
</dbReference>
<feature type="domain" description="C2H2-type" evidence="13">
    <location>
        <begin position="742"/>
        <end position="769"/>
    </location>
</feature>
<organism evidence="14 15">
    <name type="scientific">Magallana gigas</name>
    <name type="common">Pacific oyster</name>
    <name type="synonym">Crassostrea gigas</name>
    <dbReference type="NCBI Taxonomy" id="29159"/>
    <lineage>
        <taxon>Eukaryota</taxon>
        <taxon>Metazoa</taxon>
        <taxon>Spiralia</taxon>
        <taxon>Lophotrochozoa</taxon>
        <taxon>Mollusca</taxon>
        <taxon>Bivalvia</taxon>
        <taxon>Autobranchia</taxon>
        <taxon>Pteriomorphia</taxon>
        <taxon>Ostreida</taxon>
        <taxon>Ostreoidea</taxon>
        <taxon>Ostreidae</taxon>
        <taxon>Magallana</taxon>
    </lineage>
</organism>
<keyword evidence="9" id="KW-0804">Transcription</keyword>
<keyword evidence="5 11" id="KW-0863">Zinc-finger</keyword>
<keyword evidence="6" id="KW-0862">Zinc</keyword>
<evidence type="ECO:0000256" key="1">
    <source>
        <dbReference type="ARBA" id="ARBA00004123"/>
    </source>
</evidence>
<dbReference type="GO" id="GO:0008270">
    <property type="term" value="F:zinc ion binding"/>
    <property type="evidence" value="ECO:0007669"/>
    <property type="project" value="UniProtKB-KW"/>
</dbReference>
<feature type="compositionally biased region" description="Basic and acidic residues" evidence="12">
    <location>
        <begin position="641"/>
        <end position="667"/>
    </location>
</feature>
<evidence type="ECO:0000256" key="9">
    <source>
        <dbReference type="ARBA" id="ARBA00023163"/>
    </source>
</evidence>
<protein>
    <recommendedName>
        <fullName evidence="13">C2H2-type domain-containing protein</fullName>
    </recommendedName>
</protein>
<evidence type="ECO:0000313" key="15">
    <source>
        <dbReference type="Proteomes" id="UP000005408"/>
    </source>
</evidence>
<keyword evidence="10" id="KW-0539">Nucleus</keyword>
<feature type="compositionally biased region" description="Acidic residues" evidence="12">
    <location>
        <begin position="48"/>
        <end position="58"/>
    </location>
</feature>
<reference evidence="14" key="1">
    <citation type="submission" date="2022-08" db="UniProtKB">
        <authorList>
            <consortium name="EnsemblMetazoa"/>
        </authorList>
    </citation>
    <scope>IDENTIFICATION</scope>
    <source>
        <strain evidence="14">05x7-T-G4-1.051#20</strain>
    </source>
</reference>
<proteinExistence type="inferred from homology"/>
<evidence type="ECO:0000256" key="3">
    <source>
        <dbReference type="ARBA" id="ARBA00022723"/>
    </source>
</evidence>
<feature type="domain" description="C2H2-type" evidence="13">
    <location>
        <begin position="800"/>
        <end position="827"/>
    </location>
</feature>
<feature type="region of interest" description="Disordered" evidence="12">
    <location>
        <begin position="616"/>
        <end position="667"/>
    </location>
</feature>
<dbReference type="FunFam" id="3.30.160.60:FF:000100">
    <property type="entry name" value="Zinc finger 45-like"/>
    <property type="match status" value="1"/>
</dbReference>
<keyword evidence="3" id="KW-0479">Metal-binding</keyword>
<feature type="region of interest" description="Disordered" evidence="12">
    <location>
        <begin position="28"/>
        <end position="106"/>
    </location>
</feature>
<evidence type="ECO:0000313" key="14">
    <source>
        <dbReference type="EnsemblMetazoa" id="G3837.8:cds"/>
    </source>
</evidence>
<feature type="compositionally biased region" description="Acidic residues" evidence="12">
    <location>
        <begin position="346"/>
        <end position="358"/>
    </location>
</feature>
<dbReference type="EnsemblMetazoa" id="G3837.8">
    <property type="protein sequence ID" value="G3837.8:cds"/>
    <property type="gene ID" value="G3837"/>
</dbReference>
<sequence length="828" mass="95816">MLNDCDIMRLEIRKGKFLFKMAVRGKTDSLPKSLKQKEKNKRRKSVEEESPEVEEDSPEAVQESLKDKESPEVEGKSSEVEESPEVVTKEMEEEQGGRGYQDDNIGSFPPIQVCKRHSGNWQSSTLTDDVIDEAGKMQQPGRIYDEEGNIYKDGGDFNLIERALIHEHYLKEIKSDTIETDSKTCGEDEFKDADFVTYNEYETSTADVVMETKPYEYVDVYGNSEEEMDDEEPCEYNYILDSDEFQCDSSLDVSESTNHIFKYTEPEDANTSETYKQIPSKISPEDEFKYSFIEKNDCVDECNFGADENKLCDDEICVGRMESTNKVTDNIGIESDETNRVGSSIMEDDEGEATETEFEPLEGDEWEGMDTFDVDSCHQEKNCGEYKNSILGGSSDEEDSPSELEDLIGQYVTYMPKEISRSVNSKRRAARVPPTSATYRRCSSELRRYFCEKCGMSYQSLTDYQTHKKTHGENKCEVCLKLFKNSLGLLTHSNAHIGDIYSTCSFCKVTFSYKKGLYRHIQKQHMPHMSLKTVIGTITTKNDTCLSFKKFTIPKMKEIREGIAGKSKEKRAKTYKNSDHEKHRKKLKTDFDLEKNKSKTNIHDDIKFKTRDKVQLKLHEKKSSSQDKRQITSYGQKKTRSHDNVHAKPTTEKTAVVRHEKKSKTSQDIETRLGVKLKKCNVCDKKFEPRILERHLRSHTGERPYLCDQCPFRCSQIGNLNKHRAIVHRKMSDKTRERVLQHKCDKCQKQFYDSAHLKRHELTHFDKTVKHYACPVCKKKFRFDSGLQRHMQLHQEGLKIRCGICDRRFYDSSGLKNHMNQHTCKTSD</sequence>
<accession>A0A8W8N076</accession>
<keyword evidence="15" id="KW-1185">Reference proteome</keyword>
<evidence type="ECO:0000256" key="4">
    <source>
        <dbReference type="ARBA" id="ARBA00022737"/>
    </source>
</evidence>
<evidence type="ECO:0000256" key="11">
    <source>
        <dbReference type="PROSITE-ProRule" id="PRU00042"/>
    </source>
</evidence>